<dbReference type="RefSeq" id="WP_098454295.1">
    <property type="nucleotide sequence ID" value="NZ_PDJG01000001.1"/>
</dbReference>
<evidence type="ECO:0000313" key="1">
    <source>
        <dbReference type="EMBL" id="PFG33024.1"/>
    </source>
</evidence>
<keyword evidence="2" id="KW-1185">Reference proteome</keyword>
<name>A0A2A9E2F1_9MICO</name>
<sequence>MDPSAVARLVDLCQALQTRVLLGVRTHLVDREDRLDVSGGDDPVVLEECGPWRTRSFQAACVPAPLQSSPQGTVVAPAAMQVTAPRSTLGVSERFRRHDRIDHGHDPLGSVIWKAFLDLP</sequence>
<dbReference type="EMBL" id="PDJG01000001">
    <property type="protein sequence ID" value="PFG33024.1"/>
    <property type="molecule type" value="Genomic_DNA"/>
</dbReference>
<evidence type="ECO:0000313" key="2">
    <source>
        <dbReference type="Proteomes" id="UP000225548"/>
    </source>
</evidence>
<gene>
    <name evidence="1" type="ORF">ATL42_0876</name>
</gene>
<dbReference type="Proteomes" id="UP000225548">
    <property type="component" value="Unassembled WGS sequence"/>
</dbReference>
<organism evidence="1 2">
    <name type="scientific">Sanguibacter antarcticus</name>
    <dbReference type="NCBI Taxonomy" id="372484"/>
    <lineage>
        <taxon>Bacteria</taxon>
        <taxon>Bacillati</taxon>
        <taxon>Actinomycetota</taxon>
        <taxon>Actinomycetes</taxon>
        <taxon>Micrococcales</taxon>
        <taxon>Sanguibacteraceae</taxon>
        <taxon>Sanguibacter</taxon>
    </lineage>
</organism>
<reference evidence="1 2" key="1">
    <citation type="submission" date="2017-10" db="EMBL/GenBank/DDBJ databases">
        <title>Sequencing the genomes of 1000 actinobacteria strains.</title>
        <authorList>
            <person name="Klenk H.-P."/>
        </authorList>
    </citation>
    <scope>NUCLEOTIDE SEQUENCE [LARGE SCALE GENOMIC DNA]</scope>
    <source>
        <strain evidence="1 2">DSM 18966</strain>
    </source>
</reference>
<accession>A0A2A9E2F1</accession>
<protein>
    <submittedName>
        <fullName evidence="1">Uncharacterized protein</fullName>
    </submittedName>
</protein>
<dbReference type="AlphaFoldDB" id="A0A2A9E2F1"/>
<comment type="caution">
    <text evidence="1">The sequence shown here is derived from an EMBL/GenBank/DDBJ whole genome shotgun (WGS) entry which is preliminary data.</text>
</comment>
<proteinExistence type="predicted"/>